<dbReference type="Proteomes" id="UP001152523">
    <property type="component" value="Unassembled WGS sequence"/>
</dbReference>
<sequence length="579" mass="65422">MTMLIKTPWGHLPDAPPMQFSAQLIHLLLLRLVRDQPEDELWFAVDGKLLKFTYQDFKRITGIHDPMEWPTYDLDEERLGVVDKYFGDCDHVSYIKLKEKLEELSTTRKDENEDVMDRVKLGSLFLVHCCLLARDYPTLIHPDYLRLVDDFELFKSCPWSFQSYKETVKSLKKTMKGQPQKFQASKNANPRFRNAKFTLYGFPFALQVWAYEELPVLAQKFATPVVPTKHIPMLKWTADGFYHAHNLQKIVFKDIVEEEENEGDVEESTDDVPNNELTLLRARIEELERRLKATEKNVAEIKDLEDTEDEEDDSDESYVESDEESEESDEVEESDEADTEESDEESDEPDNTDETEQQEVRSEDMEVPGVVDIGDDDVEGVENVANGAPEMSVITEAGVEAVENEANTVPVVVELGDAGQELNAVENEVNDVHVVVELGDDGEEVNDVGIGKAVHEDLRDEVPPQGEDTHGDTKMVVVEHGLFTDAVQDEVGDMIAEPEMAVVAEKDYVITTEVVEDLNAKQGRPVATLAADMVCDGEPSEQFVFQATEVDREDPTSEKGNGEEENVACGHGLFYDVNF</sequence>
<feature type="domain" description="DUF1985" evidence="2">
    <location>
        <begin position="29"/>
        <end position="170"/>
    </location>
</feature>
<name>A0AAV0FPL2_9ASTE</name>
<dbReference type="PANTHER" id="PTHR48449">
    <property type="entry name" value="DUF1985 DOMAIN-CONTAINING PROTEIN"/>
    <property type="match status" value="1"/>
</dbReference>
<feature type="region of interest" description="Disordered" evidence="1">
    <location>
        <begin position="300"/>
        <end position="375"/>
    </location>
</feature>
<feature type="compositionally biased region" description="Acidic residues" evidence="1">
    <location>
        <begin position="305"/>
        <end position="357"/>
    </location>
</feature>
<evidence type="ECO:0000313" key="3">
    <source>
        <dbReference type="EMBL" id="CAH9137279.1"/>
    </source>
</evidence>
<keyword evidence="4" id="KW-1185">Reference proteome</keyword>
<proteinExistence type="predicted"/>
<gene>
    <name evidence="3" type="ORF">CEPIT_LOCUS35910</name>
</gene>
<evidence type="ECO:0000259" key="2">
    <source>
        <dbReference type="Pfam" id="PF09331"/>
    </source>
</evidence>
<dbReference type="InterPro" id="IPR015410">
    <property type="entry name" value="DUF1985"/>
</dbReference>
<dbReference type="PANTHER" id="PTHR48449:SF1">
    <property type="entry name" value="DUF1985 DOMAIN-CONTAINING PROTEIN"/>
    <property type="match status" value="1"/>
</dbReference>
<dbReference type="Pfam" id="PF09331">
    <property type="entry name" value="DUF1985"/>
    <property type="match status" value="1"/>
</dbReference>
<accession>A0AAV0FPL2</accession>
<protein>
    <recommendedName>
        <fullName evidence="2">DUF1985 domain-containing protein</fullName>
    </recommendedName>
</protein>
<dbReference type="EMBL" id="CAMAPF010000999">
    <property type="protein sequence ID" value="CAH9137279.1"/>
    <property type="molecule type" value="Genomic_DNA"/>
</dbReference>
<evidence type="ECO:0000313" key="4">
    <source>
        <dbReference type="Proteomes" id="UP001152523"/>
    </source>
</evidence>
<reference evidence="3" key="1">
    <citation type="submission" date="2022-07" db="EMBL/GenBank/DDBJ databases">
        <authorList>
            <person name="Macas J."/>
            <person name="Novak P."/>
            <person name="Neumann P."/>
        </authorList>
    </citation>
    <scope>NUCLEOTIDE SEQUENCE</scope>
</reference>
<evidence type="ECO:0000256" key="1">
    <source>
        <dbReference type="SAM" id="MobiDB-lite"/>
    </source>
</evidence>
<organism evidence="3 4">
    <name type="scientific">Cuscuta epithymum</name>
    <dbReference type="NCBI Taxonomy" id="186058"/>
    <lineage>
        <taxon>Eukaryota</taxon>
        <taxon>Viridiplantae</taxon>
        <taxon>Streptophyta</taxon>
        <taxon>Embryophyta</taxon>
        <taxon>Tracheophyta</taxon>
        <taxon>Spermatophyta</taxon>
        <taxon>Magnoliopsida</taxon>
        <taxon>eudicotyledons</taxon>
        <taxon>Gunneridae</taxon>
        <taxon>Pentapetalae</taxon>
        <taxon>asterids</taxon>
        <taxon>lamiids</taxon>
        <taxon>Solanales</taxon>
        <taxon>Convolvulaceae</taxon>
        <taxon>Cuscuteae</taxon>
        <taxon>Cuscuta</taxon>
        <taxon>Cuscuta subgen. Cuscuta</taxon>
    </lineage>
</organism>
<comment type="caution">
    <text evidence="3">The sequence shown here is derived from an EMBL/GenBank/DDBJ whole genome shotgun (WGS) entry which is preliminary data.</text>
</comment>
<dbReference type="AlphaFoldDB" id="A0AAV0FPL2"/>